<keyword evidence="3 6" id="KW-0812">Transmembrane</keyword>
<evidence type="ECO:0000256" key="1">
    <source>
        <dbReference type="ARBA" id="ARBA00004141"/>
    </source>
</evidence>
<dbReference type="EMBL" id="CDSF01000084">
    <property type="protein sequence ID" value="CEO98314.1"/>
    <property type="molecule type" value="Genomic_DNA"/>
</dbReference>
<reference evidence="7 9" key="1">
    <citation type="submission" date="2015-02" db="EMBL/GenBank/DDBJ databases">
        <authorList>
            <person name="Chooi Y.-H."/>
        </authorList>
    </citation>
    <scope>NUCLEOTIDE SEQUENCE [LARGE SCALE GENOMIC DNA]</scope>
    <source>
        <strain evidence="7">E3</strain>
    </source>
</reference>
<dbReference type="PANTHER" id="PTHR13636">
    <property type="entry name" value="TRANSMEMBRANE PROTEIN 258"/>
    <property type="match status" value="1"/>
</dbReference>
<evidence type="ECO:0000256" key="4">
    <source>
        <dbReference type="ARBA" id="ARBA00022989"/>
    </source>
</evidence>
<evidence type="ECO:0000313" key="7">
    <source>
        <dbReference type="EMBL" id="CEO98314.1"/>
    </source>
</evidence>
<organism evidence="7 9">
    <name type="scientific">Plasmodiophora brassicae</name>
    <name type="common">Clubroot disease agent</name>
    <dbReference type="NCBI Taxonomy" id="37360"/>
    <lineage>
        <taxon>Eukaryota</taxon>
        <taxon>Sar</taxon>
        <taxon>Rhizaria</taxon>
        <taxon>Endomyxa</taxon>
        <taxon>Phytomyxea</taxon>
        <taxon>Plasmodiophorida</taxon>
        <taxon>Plasmodiophoridae</taxon>
        <taxon>Plasmodiophora</taxon>
    </lineage>
</organism>
<dbReference type="STRING" id="37360.A0A0G4IT43"/>
<dbReference type="Pfam" id="PF05251">
    <property type="entry name" value="Ost5"/>
    <property type="match status" value="1"/>
</dbReference>
<dbReference type="GO" id="GO:0008250">
    <property type="term" value="C:oligosaccharyltransferase complex"/>
    <property type="evidence" value="ECO:0007669"/>
    <property type="project" value="UniProtKB-UniRule"/>
</dbReference>
<accession>A0A0G4IT43</accession>
<evidence type="ECO:0000256" key="2">
    <source>
        <dbReference type="ARBA" id="ARBA00009825"/>
    </source>
</evidence>
<evidence type="ECO:0000313" key="9">
    <source>
        <dbReference type="Proteomes" id="UP000039324"/>
    </source>
</evidence>
<comment type="subunit">
    <text evidence="6">Component of the oligosaccharyltransferase (OST) complex.</text>
</comment>
<dbReference type="OMA" id="FAPLFMV"/>
<keyword evidence="8" id="KW-0496">Mitochondrion</keyword>
<gene>
    <name evidence="7" type="ORF">PBRA_006428</name>
    <name evidence="8" type="ORF">PLBR_LOCUS1615</name>
</gene>
<dbReference type="InterPro" id="IPR007915">
    <property type="entry name" value="TMEM258/Ost5"/>
</dbReference>
<dbReference type="Proteomes" id="UP000039324">
    <property type="component" value="Unassembled WGS sequence"/>
</dbReference>
<name>A0A0G4IT43_PLABS</name>
<evidence type="ECO:0000256" key="6">
    <source>
        <dbReference type="RuleBase" id="RU367008"/>
    </source>
</evidence>
<protein>
    <recommendedName>
        <fullName evidence="6">Dolichyl-diphosphooligosaccharide-protein glycosyltransferase subunit OST5</fullName>
    </recommendedName>
</protein>
<dbReference type="EMBL" id="OVEO01000002">
    <property type="protein sequence ID" value="SPQ94400.1"/>
    <property type="molecule type" value="Genomic_DNA"/>
</dbReference>
<sequence>MLRVVDLDVYTGPVPPSLFAPLFMVSLVFGIGLLAYFFVYETTVKASRRSLIREVGLATVASFALSTGTLFLSLWFGVWL</sequence>
<proteinExistence type="inferred from homology"/>
<dbReference type="GO" id="GO:0006487">
    <property type="term" value="P:protein N-linked glycosylation"/>
    <property type="evidence" value="ECO:0007669"/>
    <property type="project" value="UniProtKB-UniRule"/>
</dbReference>
<feature type="transmembrane region" description="Helical" evidence="6">
    <location>
        <begin position="51"/>
        <end position="76"/>
    </location>
</feature>
<reference evidence="8 10" key="2">
    <citation type="submission" date="2018-03" db="EMBL/GenBank/DDBJ databases">
        <authorList>
            <person name="Fogelqvist J."/>
        </authorList>
    </citation>
    <scope>NUCLEOTIDE SEQUENCE [LARGE SCALE GENOMIC DNA]</scope>
</reference>
<feature type="transmembrane region" description="Helical" evidence="6">
    <location>
        <begin position="20"/>
        <end position="39"/>
    </location>
</feature>
<comment type="similarity">
    <text evidence="2 6">Belongs to the OST5 family.</text>
</comment>
<keyword evidence="4 6" id="KW-1133">Transmembrane helix</keyword>
<evidence type="ECO:0000313" key="10">
    <source>
        <dbReference type="Proteomes" id="UP000290189"/>
    </source>
</evidence>
<evidence type="ECO:0000313" key="8">
    <source>
        <dbReference type="EMBL" id="SPQ94400.1"/>
    </source>
</evidence>
<keyword evidence="9" id="KW-1185">Reference proteome</keyword>
<evidence type="ECO:0000256" key="3">
    <source>
        <dbReference type="ARBA" id="ARBA00022692"/>
    </source>
</evidence>
<comment type="function">
    <text evidence="6">Subunit of the oligosaccharyl transferase (OST) complex that catalyzes the initial transfer of a defined glycan (Glc(3)Man(9)GlcNAc(2) in eukaryotes) from the lipid carrier dolichol-pyrophosphate to an asparagine residue within an Asn-X-Ser/Thr consensus motif in nascent polypeptide chains, the first step in protein N-glycosylation. N-glycosylation occurs cotranslationally and the complex associates with the Sec61 complex at the channel-forming translocon complex that mediates protein translocation across the endoplasmic reticulum (ER). All subunits are required for a maximal enzyme activity.</text>
</comment>
<comment type="subcellular location">
    <subcellularLocation>
        <location evidence="1 6">Membrane</location>
        <topology evidence="1 6">Multi-pass membrane protein</topology>
    </subcellularLocation>
</comment>
<dbReference type="AlphaFoldDB" id="A0A0G4IT43"/>
<keyword evidence="5 6" id="KW-0472">Membrane</keyword>
<evidence type="ECO:0000256" key="5">
    <source>
        <dbReference type="ARBA" id="ARBA00023136"/>
    </source>
</evidence>
<geneLocation type="mitochondrion" evidence="8"/>
<dbReference type="Proteomes" id="UP000290189">
    <property type="component" value="Unassembled WGS sequence"/>
</dbReference>